<dbReference type="PANTHER" id="PTHR23407:SF1">
    <property type="entry name" value="5-FORMYLTETRAHYDROFOLATE CYCLO-LIGASE"/>
    <property type="match status" value="1"/>
</dbReference>
<evidence type="ECO:0000256" key="3">
    <source>
        <dbReference type="ARBA" id="ARBA00022840"/>
    </source>
</evidence>
<accession>A0A2N3LUH4</accession>
<dbReference type="NCBIfam" id="TIGR02727">
    <property type="entry name" value="MTHFS_bact"/>
    <property type="match status" value="1"/>
</dbReference>
<keyword evidence="6" id="KW-0436">Ligase</keyword>
<comment type="caution">
    <text evidence="6">The sequence shown here is derived from an EMBL/GenBank/DDBJ whole genome shotgun (WGS) entry which is preliminary data.</text>
</comment>
<comment type="similarity">
    <text evidence="1 5">Belongs to the 5-formyltetrahydrofolate cyclo-ligase family.</text>
</comment>
<feature type="binding site" evidence="4">
    <location>
        <begin position="128"/>
        <end position="136"/>
    </location>
    <ligand>
        <name>ATP</name>
        <dbReference type="ChEBI" id="CHEBI:30616"/>
    </ligand>
</feature>
<dbReference type="InterPro" id="IPR002698">
    <property type="entry name" value="FTHF_cligase"/>
</dbReference>
<evidence type="ECO:0000256" key="5">
    <source>
        <dbReference type="RuleBase" id="RU361279"/>
    </source>
</evidence>
<dbReference type="InterPro" id="IPR024185">
    <property type="entry name" value="FTHF_cligase-like_sf"/>
</dbReference>
<comment type="cofactor">
    <cofactor evidence="5">
        <name>Mg(2+)</name>
        <dbReference type="ChEBI" id="CHEBI:18420"/>
    </cofactor>
</comment>
<dbReference type="GO" id="GO:0009396">
    <property type="term" value="P:folic acid-containing compound biosynthetic process"/>
    <property type="evidence" value="ECO:0007669"/>
    <property type="project" value="TreeGrafter"/>
</dbReference>
<dbReference type="OrthoDB" id="9801938at2"/>
<dbReference type="InterPro" id="IPR037171">
    <property type="entry name" value="NagB/RpiA_transferase-like"/>
</dbReference>
<sequence length="187" mass="19916">MAAEKARVRKLALGRRDGIDPVARAEGSAAISEAVLALDLAPGAAISAFLPILSEVDLTETIARLDERGHPVGLPVMVKSGLVFRRVRPGDALVPLGFGTRGPGPDAPEIIPDVLLMPLTAFDRQGGRVGYGRGFYDRAVADLRAAGRFPRLIGIAFSVQEVAAVPMEPHDAPLDMIVTERNVFRFA</sequence>
<feature type="binding site" evidence="4">
    <location>
        <begin position="5"/>
        <end position="9"/>
    </location>
    <ligand>
        <name>ATP</name>
        <dbReference type="ChEBI" id="CHEBI:30616"/>
    </ligand>
</feature>
<dbReference type="Pfam" id="PF01812">
    <property type="entry name" value="5-FTHF_cyc-lig"/>
    <property type="match status" value="1"/>
</dbReference>
<protein>
    <recommendedName>
        <fullName evidence="5">5-formyltetrahydrofolate cyclo-ligase</fullName>
        <ecNumber evidence="5">6.3.3.2</ecNumber>
    </recommendedName>
</protein>
<dbReference type="GO" id="GO:0005524">
    <property type="term" value="F:ATP binding"/>
    <property type="evidence" value="ECO:0007669"/>
    <property type="project" value="UniProtKB-KW"/>
</dbReference>
<dbReference type="GO" id="GO:0030272">
    <property type="term" value="F:5-formyltetrahydrofolate cyclo-ligase activity"/>
    <property type="evidence" value="ECO:0007669"/>
    <property type="project" value="UniProtKB-EC"/>
</dbReference>
<keyword evidence="3 4" id="KW-0067">ATP-binding</keyword>
<dbReference type="GO" id="GO:0035999">
    <property type="term" value="P:tetrahydrofolate interconversion"/>
    <property type="evidence" value="ECO:0007669"/>
    <property type="project" value="TreeGrafter"/>
</dbReference>
<dbReference type="Proteomes" id="UP000233491">
    <property type="component" value="Unassembled WGS sequence"/>
</dbReference>
<dbReference type="Gene3D" id="3.40.50.10420">
    <property type="entry name" value="NagB/RpiA/CoA transferase-like"/>
    <property type="match status" value="1"/>
</dbReference>
<dbReference type="AlphaFoldDB" id="A0A2N3LUH4"/>
<proteinExistence type="inferred from homology"/>
<keyword evidence="5" id="KW-0479">Metal-binding</keyword>
<dbReference type="GO" id="GO:0046872">
    <property type="term" value="F:metal ion binding"/>
    <property type="evidence" value="ECO:0007669"/>
    <property type="project" value="UniProtKB-KW"/>
</dbReference>
<dbReference type="EMBL" id="PJNW01000013">
    <property type="protein sequence ID" value="PKR88290.1"/>
    <property type="molecule type" value="Genomic_DNA"/>
</dbReference>
<keyword evidence="5" id="KW-0460">Magnesium</keyword>
<dbReference type="EC" id="6.3.3.2" evidence="5"/>
<dbReference type="PANTHER" id="PTHR23407">
    <property type="entry name" value="ATPASE INHIBITOR/5-FORMYLTETRAHYDROFOLATE CYCLO-LIGASE"/>
    <property type="match status" value="1"/>
</dbReference>
<evidence type="ECO:0000256" key="1">
    <source>
        <dbReference type="ARBA" id="ARBA00010638"/>
    </source>
</evidence>
<name>A0A2N3LUH4_9HYPH</name>
<keyword evidence="7" id="KW-1185">Reference proteome</keyword>
<feature type="binding site" evidence="4">
    <location>
        <position position="50"/>
    </location>
    <ligand>
        <name>substrate</name>
    </ligand>
</feature>
<reference evidence="6 7" key="1">
    <citation type="submission" date="2017-12" db="EMBL/GenBank/DDBJ databases">
        <title>Anaerobic carbon monoxide metabolism by Pleomorphomonas carboxyditropha sp. nov., a new mesophilic hydrogenogenic carboxidotroph.</title>
        <authorList>
            <person name="Esquivel-Elizondo S."/>
            <person name="Krajmalnik-Brown R."/>
        </authorList>
    </citation>
    <scope>NUCLEOTIDE SEQUENCE [LARGE SCALE GENOMIC DNA]</scope>
    <source>
        <strain evidence="6 7">R5-392</strain>
    </source>
</reference>
<feature type="binding site" evidence="4">
    <location>
        <position position="55"/>
    </location>
    <ligand>
        <name>substrate</name>
    </ligand>
</feature>
<evidence type="ECO:0000313" key="7">
    <source>
        <dbReference type="Proteomes" id="UP000233491"/>
    </source>
</evidence>
<evidence type="ECO:0000256" key="2">
    <source>
        <dbReference type="ARBA" id="ARBA00022741"/>
    </source>
</evidence>
<keyword evidence="2 4" id="KW-0547">Nucleotide-binding</keyword>
<gene>
    <name evidence="6" type="ORF">CXZ10_15435</name>
</gene>
<evidence type="ECO:0000256" key="4">
    <source>
        <dbReference type="PIRSR" id="PIRSR006806-1"/>
    </source>
</evidence>
<dbReference type="SUPFAM" id="SSF100950">
    <property type="entry name" value="NagB/RpiA/CoA transferase-like"/>
    <property type="match status" value="1"/>
</dbReference>
<dbReference type="PIRSF" id="PIRSF006806">
    <property type="entry name" value="FTHF_cligase"/>
    <property type="match status" value="1"/>
</dbReference>
<evidence type="ECO:0000313" key="6">
    <source>
        <dbReference type="EMBL" id="PKR88290.1"/>
    </source>
</evidence>
<organism evidence="6 7">
    <name type="scientific">Pleomorphomonas diazotrophica</name>
    <dbReference type="NCBI Taxonomy" id="1166257"/>
    <lineage>
        <taxon>Bacteria</taxon>
        <taxon>Pseudomonadati</taxon>
        <taxon>Pseudomonadota</taxon>
        <taxon>Alphaproteobacteria</taxon>
        <taxon>Hyphomicrobiales</taxon>
        <taxon>Pleomorphomonadaceae</taxon>
        <taxon>Pleomorphomonas</taxon>
    </lineage>
</organism>
<comment type="catalytic activity">
    <reaction evidence="5">
        <text>(6S)-5-formyl-5,6,7,8-tetrahydrofolate + ATP = (6R)-5,10-methenyltetrahydrofolate + ADP + phosphate</text>
        <dbReference type="Rhea" id="RHEA:10488"/>
        <dbReference type="ChEBI" id="CHEBI:30616"/>
        <dbReference type="ChEBI" id="CHEBI:43474"/>
        <dbReference type="ChEBI" id="CHEBI:57455"/>
        <dbReference type="ChEBI" id="CHEBI:57457"/>
        <dbReference type="ChEBI" id="CHEBI:456216"/>
        <dbReference type="EC" id="6.3.3.2"/>
    </reaction>
</comment>